<gene>
    <name evidence="4" type="ORF">SAMN05421756_101593</name>
</gene>
<dbReference type="GO" id="GO:0016491">
    <property type="term" value="F:oxidoreductase activity"/>
    <property type="evidence" value="ECO:0007669"/>
    <property type="project" value="UniProtKB-KW"/>
</dbReference>
<dbReference type="STRING" id="1036181.SAMN05421756_101593"/>
<dbReference type="InterPro" id="IPR002347">
    <property type="entry name" value="SDR_fam"/>
</dbReference>
<dbReference type="Gene3D" id="3.40.50.720">
    <property type="entry name" value="NAD(P)-binding Rossmann-like Domain"/>
    <property type="match status" value="1"/>
</dbReference>
<dbReference type="NCBIfam" id="NF006119">
    <property type="entry name" value="PRK08264.1-5"/>
    <property type="match status" value="1"/>
</dbReference>
<dbReference type="Pfam" id="PF00106">
    <property type="entry name" value="adh_short"/>
    <property type="match status" value="1"/>
</dbReference>
<dbReference type="OrthoDB" id="3212478at2"/>
<comment type="similarity">
    <text evidence="1 3">Belongs to the short-chain dehydrogenases/reductases (SDR) family.</text>
</comment>
<dbReference type="PRINTS" id="PR00081">
    <property type="entry name" value="GDHRDH"/>
</dbReference>
<evidence type="ECO:0000313" key="5">
    <source>
        <dbReference type="Proteomes" id="UP000198504"/>
    </source>
</evidence>
<dbReference type="InterPro" id="IPR036291">
    <property type="entry name" value="NAD(P)-bd_dom_sf"/>
</dbReference>
<dbReference type="EMBL" id="FOFA01000001">
    <property type="protein sequence ID" value="SEP75536.1"/>
    <property type="molecule type" value="Genomic_DNA"/>
</dbReference>
<organism evidence="4 5">
    <name type="scientific">Microlunatus flavus</name>
    <dbReference type="NCBI Taxonomy" id="1036181"/>
    <lineage>
        <taxon>Bacteria</taxon>
        <taxon>Bacillati</taxon>
        <taxon>Actinomycetota</taxon>
        <taxon>Actinomycetes</taxon>
        <taxon>Propionibacteriales</taxon>
        <taxon>Propionibacteriaceae</taxon>
        <taxon>Microlunatus</taxon>
    </lineage>
</organism>
<dbReference type="SUPFAM" id="SSF51735">
    <property type="entry name" value="NAD(P)-binding Rossmann-fold domains"/>
    <property type="match status" value="1"/>
</dbReference>
<dbReference type="AlphaFoldDB" id="A0A1H9AFN3"/>
<evidence type="ECO:0000313" key="4">
    <source>
        <dbReference type="EMBL" id="SEP75536.1"/>
    </source>
</evidence>
<evidence type="ECO:0000256" key="2">
    <source>
        <dbReference type="ARBA" id="ARBA00023002"/>
    </source>
</evidence>
<sequence length="243" mass="24702">MTTTSTSPSTPGLLAGATVLVTGANGGLGREFVAQVLERGAVKVYASARSPQAWDDPRVVPLPLDVTDAESVARAAATAADTTVVVNNAGVTAAAPIATGEMQVLRDVFETNFFGAVAVAQAFAPVLAAHGGGALLNVQSVLSWVGLAGAYSASKAAFWSAGNSLRLELAPQGTQVTNLHFGYTDTPMASQVDAPKNDPADVVRAALDGLEAGRFEVLADQVAADVKGRLSAPVEEQYPGLAA</sequence>
<name>A0A1H9AFN3_9ACTN</name>
<proteinExistence type="inferred from homology"/>
<keyword evidence="5" id="KW-1185">Reference proteome</keyword>
<dbReference type="RefSeq" id="WP_091177585.1">
    <property type="nucleotide sequence ID" value="NZ_FOFA01000001.1"/>
</dbReference>
<accession>A0A1H9AFN3</accession>
<keyword evidence="2" id="KW-0560">Oxidoreductase</keyword>
<reference evidence="5" key="1">
    <citation type="submission" date="2016-10" db="EMBL/GenBank/DDBJ databases">
        <authorList>
            <person name="Varghese N."/>
            <person name="Submissions S."/>
        </authorList>
    </citation>
    <scope>NUCLEOTIDE SEQUENCE [LARGE SCALE GENOMIC DNA]</scope>
    <source>
        <strain evidence="5">CGMCC 4.6856</strain>
    </source>
</reference>
<dbReference type="PANTHER" id="PTHR44169:SF6">
    <property type="entry name" value="NADPH-DEPENDENT 1-ACYLDIHYDROXYACETONE PHOSPHATE REDUCTASE"/>
    <property type="match status" value="1"/>
</dbReference>
<dbReference type="PRINTS" id="PR00080">
    <property type="entry name" value="SDRFAMILY"/>
</dbReference>
<protein>
    <submittedName>
        <fullName evidence="4">Short-chain dehydrogenase</fullName>
    </submittedName>
</protein>
<dbReference type="PANTHER" id="PTHR44169">
    <property type="entry name" value="NADPH-DEPENDENT 1-ACYLDIHYDROXYACETONE PHOSPHATE REDUCTASE"/>
    <property type="match status" value="1"/>
</dbReference>
<dbReference type="Proteomes" id="UP000198504">
    <property type="component" value="Unassembled WGS sequence"/>
</dbReference>
<evidence type="ECO:0000256" key="1">
    <source>
        <dbReference type="ARBA" id="ARBA00006484"/>
    </source>
</evidence>
<evidence type="ECO:0000256" key="3">
    <source>
        <dbReference type="RuleBase" id="RU000363"/>
    </source>
</evidence>